<name>A0A9P0YS44_CUSEU</name>
<sequence length="623" mass="68037">MSKAQLQELCQRLLLPLPQYTIVREGPDHEAKFNATVIVNGLPFHSIPNKCRTSKEAQNLAARFAFEFFSANPPETPPPHLLPPPTNPALTQVEPPPSNPALTQVEPLPSNPALTQVEVHPTEDPSDPQPALTLPIDPQPVSSPQSHDPSGETVSPLPVLVAGAQSVPSLPMEISTAFANQSSPQRASTEVIQLSTDEHASMRGMYKSQLQDLCRKHGWKPPEYKSVKEGPDHMPRFTATVVVNGASYTTPHNHSRSSKEATKLAAFVAVKQLTCLKPIASQEGIVVPSNADHTDVKVCQNTEMNAPTYDSGSAELADRKLPKCSAVQPIYKNWLQQYAQKQGITLPEYCCEAQGPPHDRHFKPKVAFAEKVYESQQFFRTLKEAEQAAAKIVIEALSPHEIQKGGGLYKNLLQEAVQKLGFLSPMYKTIQGGPPHNASFVTTVQVGDETYEGQTAKSKKLAEMNAAEIAYNTLINRTVVHLKTQKTSATPGMHTPICPPPSNIYVGPILFESSALQHDLIRNSSDKVLASWCHSNGTAVSSHASVLPYSVQILPDNQSFTPLELPCLNSSMEEKFSLDRPSAARNMILVYPRGSEVVLPHHASILSCCDDKWVAVEVVQSSN</sequence>
<reference evidence="6" key="1">
    <citation type="submission" date="2022-07" db="EMBL/GenBank/DDBJ databases">
        <authorList>
            <person name="Macas J."/>
            <person name="Novak P."/>
            <person name="Neumann P."/>
        </authorList>
    </citation>
    <scope>NUCLEOTIDE SEQUENCE</scope>
</reference>
<dbReference type="Proteomes" id="UP001152484">
    <property type="component" value="Unassembled WGS sequence"/>
</dbReference>
<dbReference type="OrthoDB" id="5988181at2759"/>
<evidence type="ECO:0000256" key="3">
    <source>
        <dbReference type="PROSITE-ProRule" id="PRU00266"/>
    </source>
</evidence>
<dbReference type="PANTHER" id="PTHR46031">
    <property type="match status" value="1"/>
</dbReference>
<dbReference type="SUPFAM" id="SSF54768">
    <property type="entry name" value="dsRNA-binding domain-like"/>
    <property type="match status" value="4"/>
</dbReference>
<dbReference type="PROSITE" id="PS50137">
    <property type="entry name" value="DS_RBD"/>
    <property type="match status" value="4"/>
</dbReference>
<dbReference type="InterPro" id="IPR014720">
    <property type="entry name" value="dsRBD_dom"/>
</dbReference>
<evidence type="ECO:0000256" key="1">
    <source>
        <dbReference type="ARBA" id="ARBA00022737"/>
    </source>
</evidence>
<dbReference type="Gene3D" id="3.30.160.20">
    <property type="match status" value="4"/>
</dbReference>
<protein>
    <recommendedName>
        <fullName evidence="5">DRBM domain-containing protein</fullName>
    </recommendedName>
</protein>
<feature type="domain" description="DRBM" evidence="5">
    <location>
        <begin position="205"/>
        <end position="275"/>
    </location>
</feature>
<evidence type="ECO:0000259" key="5">
    <source>
        <dbReference type="PROSITE" id="PS50137"/>
    </source>
</evidence>
<organism evidence="6 7">
    <name type="scientific">Cuscuta europaea</name>
    <name type="common">European dodder</name>
    <dbReference type="NCBI Taxonomy" id="41803"/>
    <lineage>
        <taxon>Eukaryota</taxon>
        <taxon>Viridiplantae</taxon>
        <taxon>Streptophyta</taxon>
        <taxon>Embryophyta</taxon>
        <taxon>Tracheophyta</taxon>
        <taxon>Spermatophyta</taxon>
        <taxon>Magnoliopsida</taxon>
        <taxon>eudicotyledons</taxon>
        <taxon>Gunneridae</taxon>
        <taxon>Pentapetalae</taxon>
        <taxon>asterids</taxon>
        <taxon>lamiids</taxon>
        <taxon>Solanales</taxon>
        <taxon>Convolvulaceae</taxon>
        <taxon>Cuscuteae</taxon>
        <taxon>Cuscuta</taxon>
        <taxon>Cuscuta subgen. Cuscuta</taxon>
    </lineage>
</organism>
<evidence type="ECO:0000313" key="7">
    <source>
        <dbReference type="Proteomes" id="UP001152484"/>
    </source>
</evidence>
<dbReference type="EMBL" id="CAMAPE010000009">
    <property type="protein sequence ID" value="CAH9074588.1"/>
    <property type="molecule type" value="Genomic_DNA"/>
</dbReference>
<evidence type="ECO:0000256" key="4">
    <source>
        <dbReference type="SAM" id="MobiDB-lite"/>
    </source>
</evidence>
<keyword evidence="2 3" id="KW-0694">RNA-binding</keyword>
<gene>
    <name evidence="6" type="ORF">CEURO_LOCUS5214</name>
</gene>
<accession>A0A9P0YS44</accession>
<keyword evidence="7" id="KW-1185">Reference proteome</keyword>
<feature type="compositionally biased region" description="Pro residues" evidence="4">
    <location>
        <begin position="74"/>
        <end position="87"/>
    </location>
</feature>
<feature type="domain" description="DRBM" evidence="5">
    <location>
        <begin position="1"/>
        <end position="71"/>
    </location>
</feature>
<proteinExistence type="predicted"/>
<dbReference type="SMART" id="SM00358">
    <property type="entry name" value="DSRM"/>
    <property type="match status" value="4"/>
</dbReference>
<dbReference type="GO" id="GO:0003723">
    <property type="term" value="F:RNA binding"/>
    <property type="evidence" value="ECO:0007669"/>
    <property type="project" value="UniProtKB-UniRule"/>
</dbReference>
<comment type="caution">
    <text evidence="6">The sequence shown here is derived from an EMBL/GenBank/DDBJ whole genome shotgun (WGS) entry which is preliminary data.</text>
</comment>
<dbReference type="PANTHER" id="PTHR46031:SF16">
    <property type="entry name" value="DOUBLE-STRANDED RNA-BINDING PROTEIN 4"/>
    <property type="match status" value="1"/>
</dbReference>
<feature type="region of interest" description="Disordered" evidence="4">
    <location>
        <begin position="71"/>
        <end position="156"/>
    </location>
</feature>
<dbReference type="AlphaFoldDB" id="A0A9P0YS44"/>
<evidence type="ECO:0000256" key="2">
    <source>
        <dbReference type="ARBA" id="ARBA00022884"/>
    </source>
</evidence>
<dbReference type="Pfam" id="PF00035">
    <property type="entry name" value="dsrm"/>
    <property type="match status" value="4"/>
</dbReference>
<feature type="domain" description="DRBM" evidence="5">
    <location>
        <begin position="408"/>
        <end position="476"/>
    </location>
</feature>
<feature type="domain" description="DRBM" evidence="5">
    <location>
        <begin position="330"/>
        <end position="399"/>
    </location>
</feature>
<evidence type="ECO:0000313" key="6">
    <source>
        <dbReference type="EMBL" id="CAH9074588.1"/>
    </source>
</evidence>
<keyword evidence="1" id="KW-0677">Repeat</keyword>